<comment type="caution">
    <text evidence="1">The sequence shown here is derived from an EMBL/GenBank/DDBJ whole genome shotgun (WGS) entry which is preliminary data.</text>
</comment>
<organism evidence="1 2">
    <name type="scientific">Vararia minispora EC-137</name>
    <dbReference type="NCBI Taxonomy" id="1314806"/>
    <lineage>
        <taxon>Eukaryota</taxon>
        <taxon>Fungi</taxon>
        <taxon>Dikarya</taxon>
        <taxon>Basidiomycota</taxon>
        <taxon>Agaricomycotina</taxon>
        <taxon>Agaricomycetes</taxon>
        <taxon>Russulales</taxon>
        <taxon>Lachnocladiaceae</taxon>
        <taxon>Vararia</taxon>
    </lineage>
</organism>
<gene>
    <name evidence="1" type="ORF">K488DRAFT_55918</name>
</gene>
<evidence type="ECO:0000313" key="2">
    <source>
        <dbReference type="Proteomes" id="UP000814128"/>
    </source>
</evidence>
<reference evidence="1" key="1">
    <citation type="submission" date="2021-02" db="EMBL/GenBank/DDBJ databases">
        <authorList>
            <consortium name="DOE Joint Genome Institute"/>
            <person name="Ahrendt S."/>
            <person name="Looney B.P."/>
            <person name="Miyauchi S."/>
            <person name="Morin E."/>
            <person name="Drula E."/>
            <person name="Courty P.E."/>
            <person name="Chicoki N."/>
            <person name="Fauchery L."/>
            <person name="Kohler A."/>
            <person name="Kuo A."/>
            <person name="Labutti K."/>
            <person name="Pangilinan J."/>
            <person name="Lipzen A."/>
            <person name="Riley R."/>
            <person name="Andreopoulos W."/>
            <person name="He G."/>
            <person name="Johnson J."/>
            <person name="Barry K.W."/>
            <person name="Grigoriev I.V."/>
            <person name="Nagy L."/>
            <person name="Hibbett D."/>
            <person name="Henrissat B."/>
            <person name="Matheny P.B."/>
            <person name="Labbe J."/>
            <person name="Martin F."/>
        </authorList>
    </citation>
    <scope>NUCLEOTIDE SEQUENCE</scope>
    <source>
        <strain evidence="1">EC-137</strain>
    </source>
</reference>
<keyword evidence="2" id="KW-1185">Reference proteome</keyword>
<sequence>VEVLSVVGATANALSPADAVVFYEGETLAIIHRYKTKANGLVATKLWAWRGKGSTTGELEGAKLQGLARRYAAPLVNVRQAAEPAELVSVLGGQIVIRQGFRALWSAENTTMHCVRLLDGNIIIDELDLTVSNMCSGFSYCVTLLGSSYVWHGRGSLAQERAAALSYAHGLAAEGAPIVELVEGESDDDEMFWMMLGEREYARADYWRWRRLGGEGPSATVWRVTVANAKVPFTIVSSIREETGVRESVYIVSCTWELFVLVGKDARGKRADIRLAVTAAQTLSARLASSRPFALPVHVVVLPSRIPVELRFHLRGFDDDFLNDGDTPDHMNLISLDDALTHLNKVSWDRSELRDPSMLPLGLDVSHIPS</sequence>
<dbReference type="Proteomes" id="UP000814128">
    <property type="component" value="Unassembled WGS sequence"/>
</dbReference>
<feature type="non-terminal residue" evidence="1">
    <location>
        <position position="1"/>
    </location>
</feature>
<proteinExistence type="predicted"/>
<reference evidence="1" key="2">
    <citation type="journal article" date="2022" name="New Phytol.">
        <title>Evolutionary transition to the ectomycorrhizal habit in the genomes of a hyperdiverse lineage of mushroom-forming fungi.</title>
        <authorList>
            <person name="Looney B."/>
            <person name="Miyauchi S."/>
            <person name="Morin E."/>
            <person name="Drula E."/>
            <person name="Courty P.E."/>
            <person name="Kohler A."/>
            <person name="Kuo A."/>
            <person name="LaButti K."/>
            <person name="Pangilinan J."/>
            <person name="Lipzen A."/>
            <person name="Riley R."/>
            <person name="Andreopoulos W."/>
            <person name="He G."/>
            <person name="Johnson J."/>
            <person name="Nolan M."/>
            <person name="Tritt A."/>
            <person name="Barry K.W."/>
            <person name="Grigoriev I.V."/>
            <person name="Nagy L.G."/>
            <person name="Hibbett D."/>
            <person name="Henrissat B."/>
            <person name="Matheny P.B."/>
            <person name="Labbe J."/>
            <person name="Martin F.M."/>
        </authorList>
    </citation>
    <scope>NUCLEOTIDE SEQUENCE</scope>
    <source>
        <strain evidence="1">EC-137</strain>
    </source>
</reference>
<name>A0ACB8QCW5_9AGAM</name>
<dbReference type="EMBL" id="MU273663">
    <property type="protein sequence ID" value="KAI0029659.1"/>
    <property type="molecule type" value="Genomic_DNA"/>
</dbReference>
<evidence type="ECO:0000313" key="1">
    <source>
        <dbReference type="EMBL" id="KAI0029659.1"/>
    </source>
</evidence>
<accession>A0ACB8QCW5</accession>
<protein>
    <submittedName>
        <fullName evidence="1">Uncharacterized protein</fullName>
    </submittedName>
</protein>